<evidence type="ECO:0000313" key="3">
    <source>
        <dbReference type="Proteomes" id="UP000612808"/>
    </source>
</evidence>
<dbReference type="EMBL" id="BOMB01000008">
    <property type="protein sequence ID" value="GID10566.1"/>
    <property type="molecule type" value="Genomic_DNA"/>
</dbReference>
<sequence>MSTPPYLYLPPLDRARSTRTGWGRLHWEALADHLLDSVAPYATDDAAQYRMPGRNSRSGVVSDGLEGFARTFLLAAFRIAGANGEGVDDLIERYSRGLAAGAAGSWPSIVDRSQQMVEAAAIAIALHESRPWLFERLDVSTQDSVRSWLGGFVGKRTWDNNWILFQVVTEQFLASVDGPHDPAEIERGLDTIEPWYRGDGWYSDGAGANYDYYIGWAMHLYPLLWTRMVADDGGRGAVYRQRLREFLAQYQYFFGADGAPVHQGRSLTYRFASVAPLWLGALFDASPLSPGQTRRLASDVVRHFVERGVPDERGLLTLGWYDTHLPTTQEYSGPGSPYWASKGFLGLLLPPDAPVWTDPEASVPNDRDDTVMALPRPGFVLSSTVHDGVVRLLNHGSDHNLPAPAPARDDPHYAKLAYATHAAPDTAPAAWNRDVDGHIAVLSAAGTPSRRTRIERIAVADRYASSWHTATVDDSAYRIETASVARGPWEVRIHLVSGAPGRTVRDGGYAVAAATAPTVTTGTGWAAATTPDGLTAAMIGLSGWANAATHTEAEANAFGPRSATPYVRAVHPGGDAVYVSLVVLSADAVHPDALARGFAVSVADRTVAIRYPDGELVRLRLGDVPAGAARYHRVPIDGPPVAVLA</sequence>
<evidence type="ECO:0000259" key="1">
    <source>
        <dbReference type="Pfam" id="PF10022"/>
    </source>
</evidence>
<feature type="domain" description="DUF2264" evidence="1">
    <location>
        <begin position="24"/>
        <end position="362"/>
    </location>
</feature>
<protein>
    <recommendedName>
        <fullName evidence="1">DUF2264 domain-containing protein</fullName>
    </recommendedName>
</protein>
<dbReference type="InterPro" id="IPR049349">
    <property type="entry name" value="DUF2264_N"/>
</dbReference>
<reference evidence="2" key="1">
    <citation type="submission" date="2021-01" db="EMBL/GenBank/DDBJ databases">
        <title>Whole genome shotgun sequence of Actinocatenispora rupis NBRC 107355.</title>
        <authorList>
            <person name="Komaki H."/>
            <person name="Tamura T."/>
        </authorList>
    </citation>
    <scope>NUCLEOTIDE SEQUENCE</scope>
    <source>
        <strain evidence="2">NBRC 107355</strain>
    </source>
</reference>
<gene>
    <name evidence="2" type="ORF">Aru02nite_14550</name>
</gene>
<dbReference type="Proteomes" id="UP000612808">
    <property type="component" value="Unassembled WGS sequence"/>
</dbReference>
<dbReference type="AlphaFoldDB" id="A0A8J3N8X6"/>
<comment type="caution">
    <text evidence="2">The sequence shown here is derived from an EMBL/GenBank/DDBJ whole genome shotgun (WGS) entry which is preliminary data.</text>
</comment>
<dbReference type="PANTHER" id="PTHR35339">
    <property type="entry name" value="LINALOOL DEHYDRATASE_ISOMERASE DOMAIN-CONTAINING PROTEIN"/>
    <property type="match status" value="1"/>
</dbReference>
<dbReference type="Pfam" id="PF10022">
    <property type="entry name" value="DUF2264"/>
    <property type="match status" value="1"/>
</dbReference>
<dbReference type="PIRSF" id="PIRSF014753">
    <property type="entry name" value="UCP014753"/>
    <property type="match status" value="1"/>
</dbReference>
<dbReference type="RefSeq" id="WP_203655893.1">
    <property type="nucleotide sequence ID" value="NZ_BAAAZM010000003.1"/>
</dbReference>
<keyword evidence="3" id="KW-1185">Reference proteome</keyword>
<organism evidence="2 3">
    <name type="scientific">Actinocatenispora rupis</name>
    <dbReference type="NCBI Taxonomy" id="519421"/>
    <lineage>
        <taxon>Bacteria</taxon>
        <taxon>Bacillati</taxon>
        <taxon>Actinomycetota</taxon>
        <taxon>Actinomycetes</taxon>
        <taxon>Micromonosporales</taxon>
        <taxon>Micromonosporaceae</taxon>
        <taxon>Actinocatenispora</taxon>
    </lineage>
</organism>
<accession>A0A8J3N8X6</accession>
<dbReference type="PANTHER" id="PTHR35339:SF4">
    <property type="entry name" value="LINALOOL DEHYDRATASE_ISOMERASE DOMAIN-CONTAINING PROTEIN"/>
    <property type="match status" value="1"/>
</dbReference>
<dbReference type="InterPro" id="IPR016624">
    <property type="entry name" value="UCP014753"/>
</dbReference>
<proteinExistence type="predicted"/>
<name>A0A8J3N8X6_9ACTN</name>
<evidence type="ECO:0000313" key="2">
    <source>
        <dbReference type="EMBL" id="GID10566.1"/>
    </source>
</evidence>